<organism evidence="2 3">
    <name type="scientific">Labedella populi</name>
    <dbReference type="NCBI Taxonomy" id="2498850"/>
    <lineage>
        <taxon>Bacteria</taxon>
        <taxon>Bacillati</taxon>
        <taxon>Actinomycetota</taxon>
        <taxon>Actinomycetes</taxon>
        <taxon>Micrococcales</taxon>
        <taxon>Microbacteriaceae</taxon>
        <taxon>Labedella</taxon>
    </lineage>
</organism>
<dbReference type="Pfam" id="PF00903">
    <property type="entry name" value="Glyoxalase"/>
    <property type="match status" value="1"/>
</dbReference>
<dbReference type="InterPro" id="IPR029068">
    <property type="entry name" value="Glyas_Bleomycin-R_OHBP_Dase"/>
</dbReference>
<dbReference type="Proteomes" id="UP000288603">
    <property type="component" value="Unassembled WGS sequence"/>
</dbReference>
<feature type="domain" description="VOC" evidence="1">
    <location>
        <begin position="2"/>
        <end position="127"/>
    </location>
</feature>
<evidence type="ECO:0000259" key="1">
    <source>
        <dbReference type="PROSITE" id="PS51819"/>
    </source>
</evidence>
<keyword evidence="3" id="KW-1185">Reference proteome</keyword>
<evidence type="ECO:0000313" key="2">
    <source>
        <dbReference type="EMBL" id="RWZ67845.1"/>
    </source>
</evidence>
<dbReference type="SUPFAM" id="SSF54593">
    <property type="entry name" value="Glyoxalase/Bleomycin resistance protein/Dihydroxybiphenyl dioxygenase"/>
    <property type="match status" value="1"/>
</dbReference>
<dbReference type="Gene3D" id="3.10.180.10">
    <property type="entry name" value="2,3-Dihydroxybiphenyl 1,2-Dioxygenase, domain 1"/>
    <property type="match status" value="1"/>
</dbReference>
<dbReference type="OrthoDB" id="4265398at2"/>
<dbReference type="PROSITE" id="PS51819">
    <property type="entry name" value="VOC"/>
    <property type="match status" value="1"/>
</dbReference>
<sequence>MAPNIFVNMAVGDVARSRSFFEAIGWSVNEQFTDEQSVCLVISDTVYTMLHSRERFGGYSDKVLADASTTIETILAVTVPSREEVDRVTERALAAGGSSARLAEDHGFMYARSFHDLDGHLWEVLWMAPETD</sequence>
<gene>
    <name evidence="2" type="ORF">ELQ92_00805</name>
</gene>
<dbReference type="AlphaFoldDB" id="A0A3S4E747"/>
<reference evidence="2 3" key="1">
    <citation type="submission" date="2018-12" db="EMBL/GenBank/DDBJ databases">
        <authorList>
            <person name="Li F."/>
        </authorList>
    </citation>
    <scope>NUCLEOTIDE SEQUENCE [LARGE SCALE GENOMIC DNA]</scope>
    <source>
        <strain evidence="2 3">8H24J-4-2</strain>
    </source>
</reference>
<dbReference type="EMBL" id="RZNC01000001">
    <property type="protein sequence ID" value="RWZ67845.1"/>
    <property type="molecule type" value="Genomic_DNA"/>
</dbReference>
<evidence type="ECO:0000313" key="3">
    <source>
        <dbReference type="Proteomes" id="UP000288603"/>
    </source>
</evidence>
<comment type="caution">
    <text evidence="2">The sequence shown here is derived from an EMBL/GenBank/DDBJ whole genome shotgun (WGS) entry which is preliminary data.</text>
</comment>
<dbReference type="InterPro" id="IPR004360">
    <property type="entry name" value="Glyas_Fos-R_dOase_dom"/>
</dbReference>
<protein>
    <recommendedName>
        <fullName evidence="1">VOC domain-containing protein</fullName>
    </recommendedName>
</protein>
<name>A0A3S4E747_9MICO</name>
<accession>A0A3S4E747</accession>
<dbReference type="PANTHER" id="PTHR36503:SF2">
    <property type="entry name" value="BLR2408 PROTEIN"/>
    <property type="match status" value="1"/>
</dbReference>
<dbReference type="InterPro" id="IPR037523">
    <property type="entry name" value="VOC_core"/>
</dbReference>
<dbReference type="RefSeq" id="WP_128497050.1">
    <property type="nucleotide sequence ID" value="NZ_RZNC01000001.1"/>
</dbReference>
<dbReference type="PANTHER" id="PTHR36503">
    <property type="entry name" value="BLR2520 PROTEIN"/>
    <property type="match status" value="1"/>
</dbReference>
<proteinExistence type="predicted"/>